<dbReference type="AlphaFoldDB" id="A0A1J8QL71"/>
<organism evidence="2 3">
    <name type="scientific">Rhizopogon vesiculosus</name>
    <dbReference type="NCBI Taxonomy" id="180088"/>
    <lineage>
        <taxon>Eukaryota</taxon>
        <taxon>Fungi</taxon>
        <taxon>Dikarya</taxon>
        <taxon>Basidiomycota</taxon>
        <taxon>Agaricomycotina</taxon>
        <taxon>Agaricomycetes</taxon>
        <taxon>Agaricomycetidae</taxon>
        <taxon>Boletales</taxon>
        <taxon>Suillineae</taxon>
        <taxon>Rhizopogonaceae</taxon>
        <taxon>Rhizopogon</taxon>
    </lineage>
</organism>
<evidence type="ECO:0000313" key="2">
    <source>
        <dbReference type="EMBL" id="OJA12508.1"/>
    </source>
</evidence>
<dbReference type="EMBL" id="LVVM01004626">
    <property type="protein sequence ID" value="OJA12508.1"/>
    <property type="molecule type" value="Genomic_DNA"/>
</dbReference>
<dbReference type="OrthoDB" id="2690740at2759"/>
<protein>
    <submittedName>
        <fullName evidence="2">Uncharacterized protein</fullName>
    </submittedName>
</protein>
<proteinExistence type="predicted"/>
<keyword evidence="1" id="KW-0812">Transmembrane</keyword>
<dbReference type="STRING" id="180088.A0A1J8QL71"/>
<evidence type="ECO:0000256" key="1">
    <source>
        <dbReference type="SAM" id="Phobius"/>
    </source>
</evidence>
<comment type="caution">
    <text evidence="2">The sequence shown here is derived from an EMBL/GenBank/DDBJ whole genome shotgun (WGS) entry which is preliminary data.</text>
</comment>
<accession>A0A1J8QL71</accession>
<gene>
    <name evidence="2" type="ORF">AZE42_12752</name>
</gene>
<feature type="transmembrane region" description="Helical" evidence="1">
    <location>
        <begin position="43"/>
        <end position="61"/>
    </location>
</feature>
<evidence type="ECO:0000313" key="3">
    <source>
        <dbReference type="Proteomes" id="UP000183567"/>
    </source>
</evidence>
<name>A0A1J8QL71_9AGAM</name>
<sequence>MHSLREVYYSVIAKLPDAQIPCCRTFVKWNSFGCKFASLAEGGMVYLLLIIVGLDLCWSVAKASHRRVLWEVAKLLRAPDDSFSGYLIQSNIIPSVAYLRARLPISLPDLPTKVDCSDLGASDAYFGCVKGK</sequence>
<keyword evidence="1" id="KW-0472">Membrane</keyword>
<dbReference type="Proteomes" id="UP000183567">
    <property type="component" value="Unassembled WGS sequence"/>
</dbReference>
<reference evidence="2 3" key="1">
    <citation type="submission" date="2016-03" db="EMBL/GenBank/DDBJ databases">
        <title>Comparative genomics of the ectomycorrhizal sister species Rhizopogon vinicolor and Rhizopogon vesiculosus (Basidiomycota: Boletales) reveals a divergence of the mating type B locus.</title>
        <authorList>
            <person name="Mujic A.B."/>
            <person name="Kuo A."/>
            <person name="Tritt A."/>
            <person name="Lipzen A."/>
            <person name="Chen C."/>
            <person name="Johnson J."/>
            <person name="Sharma A."/>
            <person name="Barry K."/>
            <person name="Grigoriev I.V."/>
            <person name="Spatafora J.W."/>
        </authorList>
    </citation>
    <scope>NUCLEOTIDE SEQUENCE [LARGE SCALE GENOMIC DNA]</scope>
    <source>
        <strain evidence="2 3">AM-OR11-056</strain>
    </source>
</reference>
<keyword evidence="3" id="KW-1185">Reference proteome</keyword>
<keyword evidence="1" id="KW-1133">Transmembrane helix</keyword>